<organism evidence="1">
    <name type="scientific">marine metagenome</name>
    <dbReference type="NCBI Taxonomy" id="408172"/>
    <lineage>
        <taxon>unclassified sequences</taxon>
        <taxon>metagenomes</taxon>
        <taxon>ecological metagenomes</taxon>
    </lineage>
</organism>
<gene>
    <name evidence="1" type="ORF">METZ01_LOCUS490415</name>
</gene>
<dbReference type="AlphaFoldDB" id="A0A383CZF7"/>
<proteinExistence type="predicted"/>
<name>A0A383CZF7_9ZZZZ</name>
<protein>
    <submittedName>
        <fullName evidence="1">Uncharacterized protein</fullName>
    </submittedName>
</protein>
<sequence length="48" mass="5523">MVKPINLMEFIFPCLKDNKGSLLNRNGLIIRNPRITIKTRMIRGSPIV</sequence>
<reference evidence="1" key="1">
    <citation type="submission" date="2018-05" db="EMBL/GenBank/DDBJ databases">
        <authorList>
            <person name="Lanie J.A."/>
            <person name="Ng W.-L."/>
            <person name="Kazmierczak K.M."/>
            <person name="Andrzejewski T.M."/>
            <person name="Davidsen T.M."/>
            <person name="Wayne K.J."/>
            <person name="Tettelin H."/>
            <person name="Glass J.I."/>
            <person name="Rusch D."/>
            <person name="Podicherti R."/>
            <person name="Tsui H.-C.T."/>
            <person name="Winkler M.E."/>
        </authorList>
    </citation>
    <scope>NUCLEOTIDE SEQUENCE</scope>
</reference>
<evidence type="ECO:0000313" key="1">
    <source>
        <dbReference type="EMBL" id="SVE37561.1"/>
    </source>
</evidence>
<feature type="non-terminal residue" evidence="1">
    <location>
        <position position="48"/>
    </location>
</feature>
<accession>A0A383CZF7</accession>
<dbReference type="EMBL" id="UINC01212989">
    <property type="protein sequence ID" value="SVE37561.1"/>
    <property type="molecule type" value="Genomic_DNA"/>
</dbReference>